<reference evidence="3 4" key="1">
    <citation type="journal article" date="2023" name="Plants (Basel)">
        <title>Bridging the Gap: Combining Genomics and Transcriptomics Approaches to Understand Stylosanthes scabra, an Orphan Legume from the Brazilian Caatinga.</title>
        <authorList>
            <person name="Ferreira-Neto J.R.C."/>
            <person name="da Silva M.D."/>
            <person name="Binneck E."/>
            <person name="de Melo N.F."/>
            <person name="da Silva R.H."/>
            <person name="de Melo A.L.T.M."/>
            <person name="Pandolfi V."/>
            <person name="Bustamante F.O."/>
            <person name="Brasileiro-Vidal A.C."/>
            <person name="Benko-Iseppon A.M."/>
        </authorList>
    </citation>
    <scope>NUCLEOTIDE SEQUENCE [LARGE SCALE GENOMIC DNA]</scope>
    <source>
        <tissue evidence="3">Leaves</tissue>
    </source>
</reference>
<proteinExistence type="predicted"/>
<protein>
    <recommendedName>
        <fullName evidence="5">Secreted protein</fullName>
    </recommendedName>
</protein>
<feature type="compositionally biased region" description="Pro residues" evidence="1">
    <location>
        <begin position="56"/>
        <end position="71"/>
    </location>
</feature>
<dbReference type="EMBL" id="JASCZI010181679">
    <property type="protein sequence ID" value="MED6185296.1"/>
    <property type="molecule type" value="Genomic_DNA"/>
</dbReference>
<dbReference type="Proteomes" id="UP001341840">
    <property type="component" value="Unassembled WGS sequence"/>
</dbReference>
<evidence type="ECO:0000313" key="3">
    <source>
        <dbReference type="EMBL" id="MED6185296.1"/>
    </source>
</evidence>
<evidence type="ECO:0008006" key="5">
    <source>
        <dbReference type="Google" id="ProtNLM"/>
    </source>
</evidence>
<evidence type="ECO:0000313" key="4">
    <source>
        <dbReference type="Proteomes" id="UP001341840"/>
    </source>
</evidence>
<evidence type="ECO:0000256" key="2">
    <source>
        <dbReference type="SAM" id="SignalP"/>
    </source>
</evidence>
<keyword evidence="2" id="KW-0732">Signal</keyword>
<sequence length="90" mass="9287">MLMMKAMFVASLLLVSIMFLPSKSTLAARVLLVQTPYRVAGGTVVKKAAADGRGGTPPPPPPPTVAIPPAPAKEDQRALTPTAVVAPLND</sequence>
<comment type="caution">
    <text evidence="3">The sequence shown here is derived from an EMBL/GenBank/DDBJ whole genome shotgun (WGS) entry which is preliminary data.</text>
</comment>
<evidence type="ECO:0000256" key="1">
    <source>
        <dbReference type="SAM" id="MobiDB-lite"/>
    </source>
</evidence>
<feature type="signal peptide" evidence="2">
    <location>
        <begin position="1"/>
        <end position="27"/>
    </location>
</feature>
<accession>A0ABU6WHD6</accession>
<organism evidence="3 4">
    <name type="scientific">Stylosanthes scabra</name>
    <dbReference type="NCBI Taxonomy" id="79078"/>
    <lineage>
        <taxon>Eukaryota</taxon>
        <taxon>Viridiplantae</taxon>
        <taxon>Streptophyta</taxon>
        <taxon>Embryophyta</taxon>
        <taxon>Tracheophyta</taxon>
        <taxon>Spermatophyta</taxon>
        <taxon>Magnoliopsida</taxon>
        <taxon>eudicotyledons</taxon>
        <taxon>Gunneridae</taxon>
        <taxon>Pentapetalae</taxon>
        <taxon>rosids</taxon>
        <taxon>fabids</taxon>
        <taxon>Fabales</taxon>
        <taxon>Fabaceae</taxon>
        <taxon>Papilionoideae</taxon>
        <taxon>50 kb inversion clade</taxon>
        <taxon>dalbergioids sensu lato</taxon>
        <taxon>Dalbergieae</taxon>
        <taxon>Pterocarpus clade</taxon>
        <taxon>Stylosanthes</taxon>
    </lineage>
</organism>
<keyword evidence="4" id="KW-1185">Reference proteome</keyword>
<gene>
    <name evidence="3" type="ORF">PIB30_055657</name>
</gene>
<name>A0ABU6WHD6_9FABA</name>
<feature type="chain" id="PRO_5045214959" description="Secreted protein" evidence="2">
    <location>
        <begin position="28"/>
        <end position="90"/>
    </location>
</feature>
<feature type="region of interest" description="Disordered" evidence="1">
    <location>
        <begin position="47"/>
        <end position="90"/>
    </location>
</feature>